<evidence type="ECO:0000256" key="6">
    <source>
        <dbReference type="ARBA" id="ARBA00022679"/>
    </source>
</evidence>
<dbReference type="SUPFAM" id="SSF47384">
    <property type="entry name" value="Homodimeric domain of signal transducing histidine kinase"/>
    <property type="match status" value="1"/>
</dbReference>
<evidence type="ECO:0000256" key="9">
    <source>
        <dbReference type="ARBA" id="ARBA00022840"/>
    </source>
</evidence>
<dbReference type="InterPro" id="IPR005467">
    <property type="entry name" value="His_kinase_dom"/>
</dbReference>
<dbReference type="InterPro" id="IPR003594">
    <property type="entry name" value="HATPase_dom"/>
</dbReference>
<organism evidence="12 13">
    <name type="scientific">Ruegeria faecimaris</name>
    <dbReference type="NCBI Taxonomy" id="686389"/>
    <lineage>
        <taxon>Bacteria</taxon>
        <taxon>Pseudomonadati</taxon>
        <taxon>Pseudomonadota</taxon>
        <taxon>Alphaproteobacteria</taxon>
        <taxon>Rhodobacterales</taxon>
        <taxon>Roseobacteraceae</taxon>
        <taxon>Ruegeria</taxon>
    </lineage>
</organism>
<evidence type="ECO:0000256" key="2">
    <source>
        <dbReference type="ARBA" id="ARBA00004651"/>
    </source>
</evidence>
<dbReference type="InterPro" id="IPR036097">
    <property type="entry name" value="HisK_dim/P_sf"/>
</dbReference>
<keyword evidence="6" id="KW-0808">Transferase</keyword>
<evidence type="ECO:0000256" key="10">
    <source>
        <dbReference type="SAM" id="Phobius"/>
    </source>
</evidence>
<evidence type="ECO:0000259" key="11">
    <source>
        <dbReference type="PROSITE" id="PS50109"/>
    </source>
</evidence>
<dbReference type="PANTHER" id="PTHR44936:SF10">
    <property type="entry name" value="SENSOR PROTEIN RSTB"/>
    <property type="match status" value="1"/>
</dbReference>
<evidence type="ECO:0000256" key="4">
    <source>
        <dbReference type="ARBA" id="ARBA00022475"/>
    </source>
</evidence>
<keyword evidence="10" id="KW-0472">Membrane</keyword>
<dbReference type="CDD" id="cd00082">
    <property type="entry name" value="HisKA"/>
    <property type="match status" value="1"/>
</dbReference>
<dbReference type="EMBL" id="FXTE01000009">
    <property type="protein sequence ID" value="SMO79266.1"/>
    <property type="molecule type" value="Genomic_DNA"/>
</dbReference>
<keyword evidence="4" id="KW-1003">Cell membrane</keyword>
<dbReference type="GO" id="GO:0000155">
    <property type="term" value="F:phosphorelay sensor kinase activity"/>
    <property type="evidence" value="ECO:0007669"/>
    <property type="project" value="InterPro"/>
</dbReference>
<keyword evidence="9" id="KW-0067">ATP-binding</keyword>
<keyword evidence="7" id="KW-0547">Nucleotide-binding</keyword>
<keyword evidence="10" id="KW-1133">Transmembrane helix</keyword>
<dbReference type="Gene3D" id="3.30.565.10">
    <property type="entry name" value="Histidine kinase-like ATPase, C-terminal domain"/>
    <property type="match status" value="1"/>
</dbReference>
<dbReference type="Gene3D" id="6.10.340.10">
    <property type="match status" value="1"/>
</dbReference>
<accession>A0A521E5N6</accession>
<proteinExistence type="predicted"/>
<keyword evidence="5" id="KW-0597">Phosphoprotein</keyword>
<dbReference type="Proteomes" id="UP000319555">
    <property type="component" value="Unassembled WGS sequence"/>
</dbReference>
<dbReference type="GO" id="GO:0005886">
    <property type="term" value="C:plasma membrane"/>
    <property type="evidence" value="ECO:0007669"/>
    <property type="project" value="UniProtKB-SubCell"/>
</dbReference>
<dbReference type="SMART" id="SM00387">
    <property type="entry name" value="HATPase_c"/>
    <property type="match status" value="1"/>
</dbReference>
<feature type="transmembrane region" description="Helical" evidence="10">
    <location>
        <begin position="42"/>
        <end position="63"/>
    </location>
</feature>
<evidence type="ECO:0000313" key="12">
    <source>
        <dbReference type="EMBL" id="SMO79266.1"/>
    </source>
</evidence>
<evidence type="ECO:0000256" key="1">
    <source>
        <dbReference type="ARBA" id="ARBA00000085"/>
    </source>
</evidence>
<dbReference type="InterPro" id="IPR036890">
    <property type="entry name" value="HATPase_C_sf"/>
</dbReference>
<dbReference type="InterPro" id="IPR004358">
    <property type="entry name" value="Sig_transdc_His_kin-like_C"/>
</dbReference>
<gene>
    <name evidence="12" type="ORF">SAMN06265380_109123</name>
</gene>
<dbReference type="Pfam" id="PF02518">
    <property type="entry name" value="HATPase_c"/>
    <property type="match status" value="1"/>
</dbReference>
<dbReference type="EC" id="2.7.13.3" evidence="3"/>
<dbReference type="SUPFAM" id="SSF55874">
    <property type="entry name" value="ATPase domain of HSP90 chaperone/DNA topoisomerase II/histidine kinase"/>
    <property type="match status" value="1"/>
</dbReference>
<comment type="subcellular location">
    <subcellularLocation>
        <location evidence="2">Cell membrane</location>
        <topology evidence="2">Multi-pass membrane protein</topology>
    </subcellularLocation>
</comment>
<dbReference type="OrthoDB" id="9815202at2"/>
<feature type="domain" description="Histidine kinase" evidence="11">
    <location>
        <begin position="124"/>
        <end position="319"/>
    </location>
</feature>
<evidence type="ECO:0000256" key="8">
    <source>
        <dbReference type="ARBA" id="ARBA00022777"/>
    </source>
</evidence>
<name>A0A521E5N6_9RHOB</name>
<dbReference type="Pfam" id="PF00512">
    <property type="entry name" value="HisKA"/>
    <property type="match status" value="1"/>
</dbReference>
<protein>
    <recommendedName>
        <fullName evidence="3">histidine kinase</fullName>
        <ecNumber evidence="3">2.7.13.3</ecNumber>
    </recommendedName>
</protein>
<dbReference type="GO" id="GO:0005524">
    <property type="term" value="F:ATP binding"/>
    <property type="evidence" value="ECO:0007669"/>
    <property type="project" value="UniProtKB-KW"/>
</dbReference>
<keyword evidence="10" id="KW-0812">Transmembrane</keyword>
<evidence type="ECO:0000256" key="7">
    <source>
        <dbReference type="ARBA" id="ARBA00022741"/>
    </source>
</evidence>
<comment type="catalytic activity">
    <reaction evidence="1">
        <text>ATP + protein L-histidine = ADP + protein N-phospho-L-histidine.</text>
        <dbReference type="EC" id="2.7.13.3"/>
    </reaction>
</comment>
<keyword evidence="13" id="KW-1185">Reference proteome</keyword>
<dbReference type="PROSITE" id="PS50109">
    <property type="entry name" value="HIS_KIN"/>
    <property type="match status" value="1"/>
</dbReference>
<dbReference type="InterPro" id="IPR003661">
    <property type="entry name" value="HisK_dim/P_dom"/>
</dbReference>
<dbReference type="InterPro" id="IPR050980">
    <property type="entry name" value="2C_sensor_his_kinase"/>
</dbReference>
<dbReference type="RefSeq" id="WP_142638436.1">
    <property type="nucleotide sequence ID" value="NZ_FXTE01000009.1"/>
</dbReference>
<evidence type="ECO:0000256" key="3">
    <source>
        <dbReference type="ARBA" id="ARBA00012438"/>
    </source>
</evidence>
<dbReference type="AlphaFoldDB" id="A0A521E5N6"/>
<dbReference type="PRINTS" id="PR00344">
    <property type="entry name" value="BCTRLSENSOR"/>
</dbReference>
<dbReference type="Gene3D" id="1.10.287.130">
    <property type="match status" value="1"/>
</dbReference>
<evidence type="ECO:0000256" key="5">
    <source>
        <dbReference type="ARBA" id="ARBA00022553"/>
    </source>
</evidence>
<sequence>MTRRWRPSLAFVLGGALVGTLGLSFAGLVALRYLGPELGFRNSALVLGGVIFLATSGLGWLLVRLLLRPIKALQAYAGAQEAGTQAASIQHFGTKELHQTATQVVTMAEALRDREATIRSYTDHVTHELKSPVTAIRAAVEMLQDTPDGSDDSKALIAQIDGARQQIETQLAALRDAARAREARYVGASTLRDALPGAPPLELNLSGADDIAFPISAEGLRIVLGHILQNAKDHGASAVDLRSEEAGNAVILTVSDNGAGISPGNVDRVFDPFFTTRRESGGTGMGLAIVRNILSAHRGEIENLPAPCGACFELRFFRF</sequence>
<reference evidence="12 13" key="1">
    <citation type="submission" date="2017-05" db="EMBL/GenBank/DDBJ databases">
        <authorList>
            <person name="Varghese N."/>
            <person name="Submissions S."/>
        </authorList>
    </citation>
    <scope>NUCLEOTIDE SEQUENCE [LARGE SCALE GENOMIC DNA]</scope>
    <source>
        <strain evidence="12 13">DSM 28009</strain>
    </source>
</reference>
<evidence type="ECO:0000313" key="13">
    <source>
        <dbReference type="Proteomes" id="UP000319555"/>
    </source>
</evidence>
<dbReference type="SMART" id="SM00388">
    <property type="entry name" value="HisKA"/>
    <property type="match status" value="1"/>
</dbReference>
<dbReference type="PANTHER" id="PTHR44936">
    <property type="entry name" value="SENSOR PROTEIN CREC"/>
    <property type="match status" value="1"/>
</dbReference>
<keyword evidence="8 12" id="KW-0418">Kinase</keyword>